<accession>A0A7S3XEJ7</accession>
<feature type="domain" description="Vacuolar protein sorting-associated protein 54 N-terminal" evidence="10">
    <location>
        <begin position="126"/>
        <end position="314"/>
    </location>
</feature>
<dbReference type="GO" id="GO:0006896">
    <property type="term" value="P:Golgi to vacuole transport"/>
    <property type="evidence" value="ECO:0007669"/>
    <property type="project" value="TreeGrafter"/>
</dbReference>
<evidence type="ECO:0000256" key="6">
    <source>
        <dbReference type="ARBA" id="ARBA00023034"/>
    </source>
</evidence>
<dbReference type="InterPro" id="IPR012501">
    <property type="entry name" value="Vps54_C"/>
</dbReference>
<evidence type="ECO:0000256" key="3">
    <source>
        <dbReference type="ARBA" id="ARBA00017665"/>
    </source>
</evidence>
<feature type="region of interest" description="Disordered" evidence="8">
    <location>
        <begin position="1"/>
        <end position="20"/>
    </location>
</feature>
<keyword evidence="4" id="KW-0813">Transport</keyword>
<evidence type="ECO:0000259" key="9">
    <source>
        <dbReference type="Pfam" id="PF07928"/>
    </source>
</evidence>
<organism evidence="11">
    <name type="scientific">Picocystis salinarum</name>
    <dbReference type="NCBI Taxonomy" id="88271"/>
    <lineage>
        <taxon>Eukaryota</taxon>
        <taxon>Viridiplantae</taxon>
        <taxon>Chlorophyta</taxon>
        <taxon>Picocystophyceae</taxon>
        <taxon>Picocystales</taxon>
        <taxon>Picocystaceae</taxon>
        <taxon>Picocystis</taxon>
    </lineage>
</organism>
<dbReference type="GO" id="GO:0015031">
    <property type="term" value="P:protein transport"/>
    <property type="evidence" value="ECO:0007669"/>
    <property type="project" value="UniProtKB-KW"/>
</dbReference>
<gene>
    <name evidence="11" type="ORF">PSAL00342_LOCUS2541</name>
</gene>
<feature type="region of interest" description="Disordered" evidence="8">
    <location>
        <begin position="766"/>
        <end position="785"/>
    </location>
</feature>
<dbReference type="PANTHER" id="PTHR12965">
    <property type="entry name" value="VACUOLAR PROTEIN SORTING 54"/>
    <property type="match status" value="1"/>
</dbReference>
<sequence length="881" mass="98051">MRGKQRIGKEREPYDEASNAGQILSSVMNAPGTSGLASWSTLWPFASENGQPDTNSSLTDPALEIEVSKEDFHSYLSRMSGKYEHFVNIHEALGTMIMPTMHYDQQNARSPYNMGSVGQGLVQAMKEVPSEYFDPDFSLTNPEEFEKVCPAGSEASRMETLEKLTLYLDVVELNLTQEISSRSTSFFEAVNKIQDLSTMIQLLCGGMEKLRTSVGSVERDLVMKQKQAVMLFQKKRNLTKALDLLEGVRSVVRSKDTLDLLLSSSDYAGALDVLEDTRRQLHSQEGAKLRCLQGLGKELEQKESAINNMISEDFFLLIHDYLLNASGTKNAEELEAQQGEDMLKESLVPLIIGMLRTGRLSGILTKYADMVVAEIRSTVEVKLDEILNSVTALTNRNVEEQLNLQEVEDSEVASKPQARSLLILLDDLLLLLLQRLGRVAEVASAIRTALDHPEVVDMSHSPQSKNRQSTKKNKLKSYREEALQGCTRIVQSVAENIQIIWAGVFEVAGEIMCGFDLSEFVATLDRTYRLWEAVQTQGGKQSSVLKSCMYELCRSYLHMAHTRSVEKVQMVLDQDQWEVVQVPSQFQHSADTIFGKTVDGSNGAIEGSFVGGASKTINLGGKDCLVTGSFLMLLQTLVSYIGMANQFRSHVPETMRHVLELCKLYNSRTCQLVLGAKAMQTADLKSITAKHLGSSCASITALAIVFPHVRQKLEYLLPDARQGHMAKEMDRLAIELQVHKKEIMTKLITIMQYQLESQLERLDAIPEPSGAHPLTEESKVKPSSLARKVRKQLQTLQNVLTPLLQDEDLDTVFGQVGAMYAERLAHSFATHAQRGPRRSEQLACDAQDLLPALQELLEPRVEGRNVQGDLLAPLRALAQPS</sequence>
<evidence type="ECO:0000259" key="10">
    <source>
        <dbReference type="Pfam" id="PF10475"/>
    </source>
</evidence>
<dbReference type="PANTHER" id="PTHR12965:SF0">
    <property type="entry name" value="VACUOLAR PROTEIN SORTING-ASSOCIATED PROTEIN 54"/>
    <property type="match status" value="1"/>
</dbReference>
<dbReference type="GO" id="GO:0005829">
    <property type="term" value="C:cytosol"/>
    <property type="evidence" value="ECO:0007669"/>
    <property type="project" value="GOC"/>
</dbReference>
<dbReference type="GO" id="GO:0019905">
    <property type="term" value="F:syntaxin binding"/>
    <property type="evidence" value="ECO:0007669"/>
    <property type="project" value="TreeGrafter"/>
</dbReference>
<proteinExistence type="inferred from homology"/>
<evidence type="ECO:0000313" key="11">
    <source>
        <dbReference type="EMBL" id="CAE0608722.1"/>
    </source>
</evidence>
<evidence type="ECO:0000256" key="7">
    <source>
        <dbReference type="ARBA" id="ARBA00023054"/>
    </source>
</evidence>
<comment type="subcellular location">
    <subcellularLocation>
        <location evidence="1">Golgi apparatus</location>
        <location evidence="1">trans-Golgi network</location>
    </subcellularLocation>
</comment>
<dbReference type="AlphaFoldDB" id="A0A7S3XEJ7"/>
<evidence type="ECO:0000256" key="8">
    <source>
        <dbReference type="SAM" id="MobiDB-lite"/>
    </source>
</evidence>
<dbReference type="GO" id="GO:0000938">
    <property type="term" value="C:GARP complex"/>
    <property type="evidence" value="ECO:0007669"/>
    <property type="project" value="InterPro"/>
</dbReference>
<evidence type="ECO:0000256" key="1">
    <source>
        <dbReference type="ARBA" id="ARBA00004601"/>
    </source>
</evidence>
<dbReference type="InterPro" id="IPR039745">
    <property type="entry name" value="Vps54"/>
</dbReference>
<name>A0A7S3XEJ7_9CHLO</name>
<reference evidence="11" key="1">
    <citation type="submission" date="2021-01" db="EMBL/GenBank/DDBJ databases">
        <authorList>
            <person name="Corre E."/>
            <person name="Pelletier E."/>
            <person name="Niang G."/>
            <person name="Scheremetjew M."/>
            <person name="Finn R."/>
            <person name="Kale V."/>
            <person name="Holt S."/>
            <person name="Cochrane G."/>
            <person name="Meng A."/>
            <person name="Brown T."/>
            <person name="Cohen L."/>
        </authorList>
    </citation>
    <scope>NUCLEOTIDE SEQUENCE</scope>
    <source>
        <strain evidence="11">CCMP1897</strain>
    </source>
</reference>
<protein>
    <recommendedName>
        <fullName evidence="3">Vacuolar protein sorting-associated protein 54</fullName>
    </recommendedName>
</protein>
<dbReference type="EMBL" id="HBIS01002844">
    <property type="protein sequence ID" value="CAE0608722.1"/>
    <property type="molecule type" value="Transcribed_RNA"/>
</dbReference>
<feature type="domain" description="Vacuolar protein sorting-associated protein 54 C-terminal" evidence="9">
    <location>
        <begin position="625"/>
        <end position="752"/>
    </location>
</feature>
<dbReference type="InterPro" id="IPR019515">
    <property type="entry name" value="VPS54_N"/>
</dbReference>
<dbReference type="GO" id="GO:0042147">
    <property type="term" value="P:retrograde transport, endosome to Golgi"/>
    <property type="evidence" value="ECO:0007669"/>
    <property type="project" value="InterPro"/>
</dbReference>
<dbReference type="Pfam" id="PF10475">
    <property type="entry name" value="Vps54_N"/>
    <property type="match status" value="1"/>
</dbReference>
<keyword evidence="5" id="KW-0653">Protein transport</keyword>
<keyword evidence="7" id="KW-0175">Coiled coil</keyword>
<evidence type="ECO:0000256" key="4">
    <source>
        <dbReference type="ARBA" id="ARBA00022448"/>
    </source>
</evidence>
<comment type="similarity">
    <text evidence="2">Belongs to the VPS54 family.</text>
</comment>
<evidence type="ECO:0000256" key="5">
    <source>
        <dbReference type="ARBA" id="ARBA00022927"/>
    </source>
</evidence>
<keyword evidence="6" id="KW-0333">Golgi apparatus</keyword>
<dbReference type="Pfam" id="PF07928">
    <property type="entry name" value="Vps54"/>
    <property type="match status" value="1"/>
</dbReference>
<evidence type="ECO:0000256" key="2">
    <source>
        <dbReference type="ARBA" id="ARBA00009150"/>
    </source>
</evidence>